<name>A0A382IHC0_9ZZZZ</name>
<evidence type="ECO:0000256" key="3">
    <source>
        <dbReference type="ARBA" id="ARBA00022898"/>
    </source>
</evidence>
<dbReference type="InterPro" id="IPR050087">
    <property type="entry name" value="AON_synthase_class-II"/>
</dbReference>
<evidence type="ECO:0000313" key="5">
    <source>
        <dbReference type="EMBL" id="SVB98041.1"/>
    </source>
</evidence>
<evidence type="ECO:0000259" key="4">
    <source>
        <dbReference type="Pfam" id="PF00155"/>
    </source>
</evidence>
<dbReference type="AlphaFoldDB" id="A0A382IHC0"/>
<dbReference type="SUPFAM" id="SSF53383">
    <property type="entry name" value="PLP-dependent transferases"/>
    <property type="match status" value="1"/>
</dbReference>
<feature type="domain" description="Aminotransferase class I/classII large" evidence="4">
    <location>
        <begin position="22"/>
        <end position="347"/>
    </location>
</feature>
<dbReference type="PANTHER" id="PTHR13693">
    <property type="entry name" value="CLASS II AMINOTRANSFERASE/8-AMINO-7-OXONONANOATE SYNTHASE"/>
    <property type="match status" value="1"/>
</dbReference>
<protein>
    <recommendedName>
        <fullName evidence="4">Aminotransferase class I/classII large domain-containing protein</fullName>
    </recommendedName>
</protein>
<evidence type="ECO:0000256" key="2">
    <source>
        <dbReference type="ARBA" id="ARBA00022679"/>
    </source>
</evidence>
<keyword evidence="2" id="KW-0808">Transferase</keyword>
<proteinExistence type="predicted"/>
<feature type="non-terminal residue" evidence="5">
    <location>
        <position position="1"/>
    </location>
</feature>
<reference evidence="5" key="1">
    <citation type="submission" date="2018-05" db="EMBL/GenBank/DDBJ databases">
        <authorList>
            <person name="Lanie J.A."/>
            <person name="Ng W.-L."/>
            <person name="Kazmierczak K.M."/>
            <person name="Andrzejewski T.M."/>
            <person name="Davidsen T.M."/>
            <person name="Wayne K.J."/>
            <person name="Tettelin H."/>
            <person name="Glass J.I."/>
            <person name="Rusch D."/>
            <person name="Podicherti R."/>
            <person name="Tsui H.-C.T."/>
            <person name="Winkler M.E."/>
        </authorList>
    </citation>
    <scope>NUCLEOTIDE SEQUENCE</scope>
</reference>
<dbReference type="InterPro" id="IPR004839">
    <property type="entry name" value="Aminotransferase_I/II_large"/>
</dbReference>
<dbReference type="GO" id="GO:0030170">
    <property type="term" value="F:pyridoxal phosphate binding"/>
    <property type="evidence" value="ECO:0007669"/>
    <property type="project" value="InterPro"/>
</dbReference>
<organism evidence="5">
    <name type="scientific">marine metagenome</name>
    <dbReference type="NCBI Taxonomy" id="408172"/>
    <lineage>
        <taxon>unclassified sequences</taxon>
        <taxon>metagenomes</taxon>
        <taxon>ecological metagenomes</taxon>
    </lineage>
</organism>
<sequence>VLRKREEAGLTRITRAWGNEGDILNLADNDYLGLASHPDVKAAAREAIGRFGCSASAAPLVTGFRPPHEELVNRIAAWYSVSADQVMLWNSGYAANRALLGLLPQKGDYVFADRLVHQSMLAGILSSGARFSRYRHLDLVDLEGLLRKNITARPMFVATETVFGMDGDCPALDFLANLREKYGFVLILDEAHALGWYGPKGTGFAEHAGVLEHVDVLVGTLGKTLGSQGAFSIFRNTSVKRLVENFAAQYVYSTFLAPANAAAASKAIELAENLECDRPIWRASASALRQELEVQGLQTIMGDSPVVPILVGEADLAMRAAENLERDRLKVVAIRPPTVPVGAARLRM</sequence>
<dbReference type="InterPro" id="IPR015422">
    <property type="entry name" value="PyrdxlP-dep_Trfase_small"/>
</dbReference>
<dbReference type="PANTHER" id="PTHR13693:SF100">
    <property type="entry name" value="8-AMINO-7-OXONONANOATE SYNTHASE"/>
    <property type="match status" value="1"/>
</dbReference>
<gene>
    <name evidence="5" type="ORF">METZ01_LOCUS250895</name>
</gene>
<dbReference type="EMBL" id="UINC01066896">
    <property type="protein sequence ID" value="SVB98041.1"/>
    <property type="molecule type" value="Genomic_DNA"/>
</dbReference>
<comment type="cofactor">
    <cofactor evidence="1">
        <name>pyridoxal 5'-phosphate</name>
        <dbReference type="ChEBI" id="CHEBI:597326"/>
    </cofactor>
</comment>
<dbReference type="Gene3D" id="3.90.1150.10">
    <property type="entry name" value="Aspartate Aminotransferase, domain 1"/>
    <property type="match status" value="1"/>
</dbReference>
<dbReference type="Pfam" id="PF00155">
    <property type="entry name" value="Aminotran_1_2"/>
    <property type="match status" value="1"/>
</dbReference>
<dbReference type="GO" id="GO:0008710">
    <property type="term" value="F:8-amino-7-oxononanoate synthase activity"/>
    <property type="evidence" value="ECO:0007669"/>
    <property type="project" value="TreeGrafter"/>
</dbReference>
<dbReference type="InterPro" id="IPR015421">
    <property type="entry name" value="PyrdxlP-dep_Trfase_major"/>
</dbReference>
<feature type="non-terminal residue" evidence="5">
    <location>
        <position position="348"/>
    </location>
</feature>
<accession>A0A382IHC0</accession>
<keyword evidence="3" id="KW-0663">Pyridoxal phosphate</keyword>
<evidence type="ECO:0000256" key="1">
    <source>
        <dbReference type="ARBA" id="ARBA00001933"/>
    </source>
</evidence>
<dbReference type="InterPro" id="IPR015424">
    <property type="entry name" value="PyrdxlP-dep_Trfase"/>
</dbReference>
<dbReference type="GO" id="GO:0009102">
    <property type="term" value="P:biotin biosynthetic process"/>
    <property type="evidence" value="ECO:0007669"/>
    <property type="project" value="TreeGrafter"/>
</dbReference>
<dbReference type="Gene3D" id="3.40.640.10">
    <property type="entry name" value="Type I PLP-dependent aspartate aminotransferase-like (Major domain)"/>
    <property type="match status" value="1"/>
</dbReference>